<dbReference type="InterPro" id="IPR018109">
    <property type="entry name" value="Folylpolyglutamate_synth_CS"/>
</dbReference>
<comment type="caution">
    <text evidence="21">The sequence shown here is derived from an EMBL/GenBank/DDBJ whole genome shotgun (WGS) entry which is preliminary data.</text>
</comment>
<comment type="similarity">
    <text evidence="6">Belongs to the folylpolyglutamate synthase family.</text>
</comment>
<dbReference type="InterPro" id="IPR036565">
    <property type="entry name" value="Mur-like_cat_sf"/>
</dbReference>
<protein>
    <recommendedName>
        <fullName evidence="7">tetrahydrofolate synthase</fullName>
        <ecNumber evidence="7">6.3.2.17</ecNumber>
    </recommendedName>
    <alternativeName>
        <fullName evidence="19">Folylpoly-gamma-glutamate synthetase</fullName>
    </alternativeName>
    <alternativeName>
        <fullName evidence="18">Tetrahydrofolylpolyglutamate synthase</fullName>
    </alternativeName>
</protein>
<keyword evidence="22" id="KW-1185">Reference proteome</keyword>
<accession>A0A9Q5N877</accession>
<comment type="catalytic activity">
    <reaction evidence="20">
        <text>(6S)-5,6,7,8-tetrahydrofolyl-(gamma-L-Glu)(n) + L-glutamate + ATP = (6S)-5,6,7,8-tetrahydrofolyl-(gamma-L-Glu)(n+1) + ADP + phosphate + H(+)</text>
        <dbReference type="Rhea" id="RHEA:10580"/>
        <dbReference type="Rhea" id="RHEA-COMP:14738"/>
        <dbReference type="Rhea" id="RHEA-COMP:14740"/>
        <dbReference type="ChEBI" id="CHEBI:15378"/>
        <dbReference type="ChEBI" id="CHEBI:29985"/>
        <dbReference type="ChEBI" id="CHEBI:30616"/>
        <dbReference type="ChEBI" id="CHEBI:43474"/>
        <dbReference type="ChEBI" id="CHEBI:141005"/>
        <dbReference type="ChEBI" id="CHEBI:456216"/>
        <dbReference type="EC" id="6.3.2.17"/>
    </reaction>
</comment>
<dbReference type="GO" id="GO:0005829">
    <property type="term" value="C:cytosol"/>
    <property type="evidence" value="ECO:0007669"/>
    <property type="project" value="TreeGrafter"/>
</dbReference>
<dbReference type="Gene3D" id="3.90.190.20">
    <property type="entry name" value="Mur ligase, C-terminal domain"/>
    <property type="match status" value="1"/>
</dbReference>
<dbReference type="GO" id="GO:0005524">
    <property type="term" value="F:ATP binding"/>
    <property type="evidence" value="ECO:0007669"/>
    <property type="project" value="UniProtKB-KW"/>
</dbReference>
<dbReference type="InterPro" id="IPR036615">
    <property type="entry name" value="Mur_ligase_C_dom_sf"/>
</dbReference>
<evidence type="ECO:0000256" key="17">
    <source>
        <dbReference type="ARBA" id="ARBA00023136"/>
    </source>
</evidence>
<dbReference type="GO" id="GO:0005743">
    <property type="term" value="C:mitochondrial inner membrane"/>
    <property type="evidence" value="ECO:0007669"/>
    <property type="project" value="UniProtKB-SubCell"/>
</dbReference>
<keyword evidence="13" id="KW-0999">Mitochondrion inner membrane</keyword>
<keyword evidence="16" id="KW-0496">Mitochondrion</keyword>
<dbReference type="PANTHER" id="PTHR11136">
    <property type="entry name" value="FOLYLPOLYGLUTAMATE SYNTHASE-RELATED"/>
    <property type="match status" value="1"/>
</dbReference>
<evidence type="ECO:0000256" key="12">
    <source>
        <dbReference type="ARBA" id="ARBA00022741"/>
    </source>
</evidence>
<evidence type="ECO:0000256" key="6">
    <source>
        <dbReference type="ARBA" id="ARBA00008276"/>
    </source>
</evidence>
<organism evidence="21 22">
    <name type="scientific">Sanghuangporus baumii</name>
    <name type="common">Phellinus baumii</name>
    <dbReference type="NCBI Taxonomy" id="108892"/>
    <lineage>
        <taxon>Eukaryota</taxon>
        <taxon>Fungi</taxon>
        <taxon>Dikarya</taxon>
        <taxon>Basidiomycota</taxon>
        <taxon>Agaricomycotina</taxon>
        <taxon>Agaricomycetes</taxon>
        <taxon>Hymenochaetales</taxon>
        <taxon>Hymenochaetaceae</taxon>
        <taxon>Sanghuangporus</taxon>
    </lineage>
</organism>
<comment type="subcellular location">
    <subcellularLocation>
        <location evidence="4">Cytoplasm</location>
    </subcellularLocation>
    <subcellularLocation>
        <location evidence="2">Mitochondrion inner membrane</location>
    </subcellularLocation>
    <subcellularLocation>
        <location evidence="3">Mitochondrion matrix</location>
    </subcellularLocation>
</comment>
<keyword evidence="10" id="KW-0436">Ligase</keyword>
<dbReference type="SUPFAM" id="SSF53244">
    <property type="entry name" value="MurD-like peptide ligases, peptide-binding domain"/>
    <property type="match status" value="1"/>
</dbReference>
<dbReference type="PROSITE" id="PS01012">
    <property type="entry name" value="FOLYLPOLYGLU_SYNT_2"/>
    <property type="match status" value="1"/>
</dbReference>
<dbReference type="FunFam" id="3.40.1190.10:FF:000009">
    <property type="entry name" value="Folylpolyglutamate synthase"/>
    <property type="match status" value="1"/>
</dbReference>
<dbReference type="GO" id="GO:0046872">
    <property type="term" value="F:metal ion binding"/>
    <property type="evidence" value="ECO:0007669"/>
    <property type="project" value="UniProtKB-KW"/>
</dbReference>
<keyword evidence="14" id="KW-0067">ATP-binding</keyword>
<evidence type="ECO:0000256" key="15">
    <source>
        <dbReference type="ARBA" id="ARBA00022842"/>
    </source>
</evidence>
<evidence type="ECO:0000256" key="18">
    <source>
        <dbReference type="ARBA" id="ARBA00030592"/>
    </source>
</evidence>
<keyword evidence="17" id="KW-0472">Membrane</keyword>
<evidence type="ECO:0000256" key="8">
    <source>
        <dbReference type="ARBA" id="ARBA00022490"/>
    </source>
</evidence>
<evidence type="ECO:0000256" key="13">
    <source>
        <dbReference type="ARBA" id="ARBA00022792"/>
    </source>
</evidence>
<evidence type="ECO:0000256" key="20">
    <source>
        <dbReference type="ARBA" id="ARBA00047493"/>
    </source>
</evidence>
<evidence type="ECO:0000256" key="10">
    <source>
        <dbReference type="ARBA" id="ARBA00022598"/>
    </source>
</evidence>
<dbReference type="NCBIfam" id="TIGR01499">
    <property type="entry name" value="folC"/>
    <property type="match status" value="1"/>
</dbReference>
<dbReference type="EC" id="6.3.2.17" evidence="7"/>
<evidence type="ECO:0000256" key="2">
    <source>
        <dbReference type="ARBA" id="ARBA00004273"/>
    </source>
</evidence>
<dbReference type="Gene3D" id="3.40.1190.10">
    <property type="entry name" value="Mur-like, catalytic domain"/>
    <property type="match status" value="1"/>
</dbReference>
<evidence type="ECO:0000313" key="21">
    <source>
        <dbReference type="EMBL" id="OCB87556.1"/>
    </source>
</evidence>
<evidence type="ECO:0000256" key="5">
    <source>
        <dbReference type="ARBA" id="ARBA00005150"/>
    </source>
</evidence>
<dbReference type="Proteomes" id="UP000757232">
    <property type="component" value="Unassembled WGS sequence"/>
</dbReference>
<dbReference type="SUPFAM" id="SSF53623">
    <property type="entry name" value="MurD-like peptide ligases, catalytic domain"/>
    <property type="match status" value="1"/>
</dbReference>
<evidence type="ECO:0000256" key="11">
    <source>
        <dbReference type="ARBA" id="ARBA00022723"/>
    </source>
</evidence>
<comment type="cofactor">
    <cofactor evidence="1">
        <name>a monovalent cation</name>
        <dbReference type="ChEBI" id="CHEBI:60242"/>
    </cofactor>
</comment>
<name>A0A9Q5N877_SANBA</name>
<sequence length="841" mass="94171">MNLLGLPPEICIEILLFAAYSSVEFACNLAVVSSWTNKLAQQALLSAVSVIHTDRLMSFFKCLGLVKGPFPRRIPVGNLFRLSFRQIPELNPTHDARHRVCLLRNLWLIPIGIQQTSMEDHVYTRLALQLCTNIQSLALTGTAFSHFLVNKSEHFRDVTDADGADIEQSPYPYLTRLTLLDSTPALIMERHYRRAEEYVRLFKQLTHFTTYGFYHRNGLPVPIQYFPSLTHVALPLILNPPQIEEEEIDEVQITTAEIYQMTGGWKLLQSTRQIQMLVFLFPSTGQISRGSHLADLFIRHPPTNLILEPNRLDKRAYALPIDGLTLAYSSRWYSMTTRTYKDAIDRLNSLQSNQAMIEASRASGGRMEKFAMHDTQEYLGRIGYTPQDLNKLNVIHVTGTKGKGSTCAFIDSILRHAMPQWKIGLYTSPHLVAVRERIRINGKPIAEEGFAKYFFEVWDRLEKNDVKKYDHTPPKPMYFRMVTLVAFHALMQMKVDATILEVGVGGAYDCTNIVPKPIVTGVSALGIDHVAVLGKTIREIAWQKGGIYKEDVPAFTVNQPEDGLEVLEQQARDHKASNFTVVPFIPGLSDIELGLPGLHQYQNANLAVHLAQEFLRAKASLISQSTLSSAVIQGLQNARWPGRCQTVGDPAFKGATWFLDGAHTKDSLECCAQWFFTPDVALRKPPQAPKRVFVFNCTSGRNGVSFLTTVLSKAKTQLHLHGDGTLVAERFFDHVVFTSNVTYADGAFKGDLTNRVVAEETIDPLKVQRELAEAWGTLVPDFPRENIHVEKSIEHTVKFIRSLQGTSDDDRETSPVDVLVAGSLHLVGGVIEVAGLSDVAL</sequence>
<dbReference type="OrthoDB" id="5212574at2759"/>
<dbReference type="GO" id="GO:0005759">
    <property type="term" value="C:mitochondrial matrix"/>
    <property type="evidence" value="ECO:0007669"/>
    <property type="project" value="UniProtKB-SubCell"/>
</dbReference>
<evidence type="ECO:0000313" key="22">
    <source>
        <dbReference type="Proteomes" id="UP000757232"/>
    </source>
</evidence>
<keyword evidence="8" id="KW-0963">Cytoplasm</keyword>
<reference evidence="21" key="1">
    <citation type="submission" date="2016-06" db="EMBL/GenBank/DDBJ databases">
        <title>Draft Genome sequence of the fungus Inonotus baumii.</title>
        <authorList>
            <person name="Zhu H."/>
            <person name="Lin W."/>
        </authorList>
    </citation>
    <scope>NUCLEOTIDE SEQUENCE</scope>
    <source>
        <strain evidence="21">821</strain>
    </source>
</reference>
<keyword evidence="15" id="KW-0460">Magnesium</keyword>
<evidence type="ECO:0000256" key="4">
    <source>
        <dbReference type="ARBA" id="ARBA00004496"/>
    </source>
</evidence>
<dbReference type="GO" id="GO:0004326">
    <property type="term" value="F:tetrahydrofolylpolyglutamate synthase activity"/>
    <property type="evidence" value="ECO:0007669"/>
    <property type="project" value="UniProtKB-EC"/>
</dbReference>
<evidence type="ECO:0000256" key="14">
    <source>
        <dbReference type="ARBA" id="ARBA00022840"/>
    </source>
</evidence>
<evidence type="ECO:0000256" key="1">
    <source>
        <dbReference type="ARBA" id="ARBA00001944"/>
    </source>
</evidence>
<dbReference type="AlphaFoldDB" id="A0A9Q5N877"/>
<keyword evidence="12" id="KW-0547">Nucleotide-binding</keyword>
<evidence type="ECO:0000256" key="3">
    <source>
        <dbReference type="ARBA" id="ARBA00004305"/>
    </source>
</evidence>
<evidence type="ECO:0000256" key="16">
    <source>
        <dbReference type="ARBA" id="ARBA00023128"/>
    </source>
</evidence>
<dbReference type="EMBL" id="LNZH02000191">
    <property type="protein sequence ID" value="OCB87556.1"/>
    <property type="molecule type" value="Genomic_DNA"/>
</dbReference>
<evidence type="ECO:0000256" key="7">
    <source>
        <dbReference type="ARBA" id="ARBA00013025"/>
    </source>
</evidence>
<proteinExistence type="inferred from homology"/>
<dbReference type="InterPro" id="IPR001645">
    <property type="entry name" value="Folylpolyglutamate_synth"/>
</dbReference>
<comment type="pathway">
    <text evidence="5">Cofactor biosynthesis; tetrahydrofolylpolyglutamate biosynthesis.</text>
</comment>
<evidence type="ECO:0000256" key="19">
    <source>
        <dbReference type="ARBA" id="ARBA00030876"/>
    </source>
</evidence>
<keyword evidence="9" id="KW-0554">One-carbon metabolism</keyword>
<gene>
    <name evidence="21" type="ORF">A7U60_g5462</name>
</gene>
<dbReference type="PANTHER" id="PTHR11136:SF5">
    <property type="entry name" value="FOLYLPOLYGLUTAMATE SYNTHASE, MITOCHONDRIAL"/>
    <property type="match status" value="1"/>
</dbReference>
<keyword evidence="11" id="KW-0479">Metal-binding</keyword>
<dbReference type="GO" id="GO:0006730">
    <property type="term" value="P:one-carbon metabolic process"/>
    <property type="evidence" value="ECO:0007669"/>
    <property type="project" value="UniProtKB-KW"/>
</dbReference>
<evidence type="ECO:0000256" key="9">
    <source>
        <dbReference type="ARBA" id="ARBA00022563"/>
    </source>
</evidence>